<dbReference type="Pfam" id="PF00664">
    <property type="entry name" value="ABC_membrane"/>
    <property type="match status" value="1"/>
</dbReference>
<keyword evidence="4 6" id="KW-0472">Membrane</keyword>
<evidence type="ECO:0000313" key="9">
    <source>
        <dbReference type="Proteomes" id="UP000033774"/>
    </source>
</evidence>
<gene>
    <name evidence="8" type="ORF">VZ95_08170</name>
</gene>
<evidence type="ECO:0000256" key="4">
    <source>
        <dbReference type="ARBA" id="ARBA00023136"/>
    </source>
</evidence>
<keyword evidence="3 6" id="KW-1133">Transmembrane helix</keyword>
<feature type="transmembrane region" description="Helical" evidence="6">
    <location>
        <begin position="75"/>
        <end position="104"/>
    </location>
</feature>
<evidence type="ECO:0000256" key="2">
    <source>
        <dbReference type="ARBA" id="ARBA00022692"/>
    </source>
</evidence>
<organism evidence="8 9">
    <name type="scientific">Elstera litoralis</name>
    <dbReference type="NCBI Taxonomy" id="552518"/>
    <lineage>
        <taxon>Bacteria</taxon>
        <taxon>Pseudomonadati</taxon>
        <taxon>Pseudomonadota</taxon>
        <taxon>Alphaproteobacteria</taxon>
        <taxon>Rhodospirillales</taxon>
        <taxon>Rhodospirillaceae</taxon>
        <taxon>Elstera</taxon>
    </lineage>
</organism>
<feature type="compositionally biased region" description="Gly residues" evidence="5">
    <location>
        <begin position="278"/>
        <end position="290"/>
    </location>
</feature>
<dbReference type="GO" id="GO:0005524">
    <property type="term" value="F:ATP binding"/>
    <property type="evidence" value="ECO:0007669"/>
    <property type="project" value="InterPro"/>
</dbReference>
<evidence type="ECO:0000259" key="7">
    <source>
        <dbReference type="PROSITE" id="PS50929"/>
    </source>
</evidence>
<comment type="caution">
    <text evidence="8">The sequence shown here is derived from an EMBL/GenBank/DDBJ whole genome shotgun (WGS) entry which is preliminary data.</text>
</comment>
<dbReference type="EMBL" id="LAJY01000184">
    <property type="protein sequence ID" value="KJV09953.1"/>
    <property type="molecule type" value="Genomic_DNA"/>
</dbReference>
<accession>A0A0F3ITR7</accession>
<dbReference type="PROSITE" id="PS50929">
    <property type="entry name" value="ABC_TM1F"/>
    <property type="match status" value="1"/>
</dbReference>
<feature type="region of interest" description="Disordered" evidence="5">
    <location>
        <begin position="269"/>
        <end position="290"/>
    </location>
</feature>
<name>A0A0F3ITR7_9PROT</name>
<protein>
    <recommendedName>
        <fullName evidence="7">ABC transmembrane type-1 domain-containing protein</fullName>
    </recommendedName>
</protein>
<evidence type="ECO:0000313" key="8">
    <source>
        <dbReference type="EMBL" id="KJV09953.1"/>
    </source>
</evidence>
<evidence type="ECO:0000256" key="5">
    <source>
        <dbReference type="SAM" id="MobiDB-lite"/>
    </source>
</evidence>
<dbReference type="RefSeq" id="WP_045775411.1">
    <property type="nucleotide sequence ID" value="NZ_LAJY01000184.1"/>
</dbReference>
<dbReference type="GO" id="GO:0005886">
    <property type="term" value="C:plasma membrane"/>
    <property type="evidence" value="ECO:0007669"/>
    <property type="project" value="UniProtKB-SubCell"/>
</dbReference>
<reference evidence="8 9" key="1">
    <citation type="submission" date="2015-03" db="EMBL/GenBank/DDBJ databases">
        <title>Draft genome sequence of Elstera litoralis.</title>
        <authorList>
            <person name="Rahalkar M.C."/>
            <person name="Dhakephalkar P.K."/>
            <person name="Pore S.D."/>
            <person name="Arora P."/>
            <person name="Kapse N.G."/>
            <person name="Pandit P.S."/>
        </authorList>
    </citation>
    <scope>NUCLEOTIDE SEQUENCE [LARGE SCALE GENOMIC DNA]</scope>
    <source>
        <strain evidence="8 9">Dia-1</strain>
    </source>
</reference>
<dbReference type="SUPFAM" id="SSF90123">
    <property type="entry name" value="ABC transporter transmembrane region"/>
    <property type="match status" value="1"/>
</dbReference>
<dbReference type="InterPro" id="IPR036640">
    <property type="entry name" value="ABC1_TM_sf"/>
</dbReference>
<dbReference type="AlphaFoldDB" id="A0A0F3ITR7"/>
<evidence type="ECO:0000256" key="1">
    <source>
        <dbReference type="ARBA" id="ARBA00004651"/>
    </source>
</evidence>
<proteinExistence type="predicted"/>
<feature type="transmembrane region" description="Helical" evidence="6">
    <location>
        <begin position="186"/>
        <end position="204"/>
    </location>
</feature>
<dbReference type="Proteomes" id="UP000033774">
    <property type="component" value="Unassembled WGS sequence"/>
</dbReference>
<evidence type="ECO:0000256" key="3">
    <source>
        <dbReference type="ARBA" id="ARBA00022989"/>
    </source>
</evidence>
<feature type="domain" description="ABC transmembrane type-1" evidence="7">
    <location>
        <begin position="37"/>
        <end position="249"/>
    </location>
</feature>
<keyword evidence="9" id="KW-1185">Reference proteome</keyword>
<comment type="subcellular location">
    <subcellularLocation>
        <location evidence="1">Cell membrane</location>
        <topology evidence="1">Multi-pass membrane protein</topology>
    </subcellularLocation>
</comment>
<sequence>MGFFARKSLKPLQTIARQTGFLWRDIVASSGPRFWRVAVLASIAALVQGGGLLLLHPILQILGLAGSAPPRFSRLGAIGQALGLGGALAFYVVLITAAGALVYAQSLAALHLVIAYGDTLRNRLYQAIITVDWAVAATLRPANLAQSLTREVSQCGWAVEQAVRLFATVLQVPVLLGVALTLSPLFTGIACGLAVAVALLLLPLNRRSYALAARLAGANRALHAEVADELAGLRILKSAAGGNRAQRRFFPAGCVLAVPAGRSSARVGLGGARPDEPCGGGRGGGGLVRD</sequence>
<evidence type="ECO:0000256" key="6">
    <source>
        <dbReference type="SAM" id="Phobius"/>
    </source>
</evidence>
<dbReference type="GO" id="GO:0140359">
    <property type="term" value="F:ABC-type transporter activity"/>
    <property type="evidence" value="ECO:0007669"/>
    <property type="project" value="InterPro"/>
</dbReference>
<dbReference type="InterPro" id="IPR011527">
    <property type="entry name" value="ABC1_TM_dom"/>
</dbReference>
<keyword evidence="2 6" id="KW-0812">Transmembrane</keyword>
<dbReference type="Gene3D" id="1.20.1560.10">
    <property type="entry name" value="ABC transporter type 1, transmembrane domain"/>
    <property type="match status" value="1"/>
</dbReference>